<dbReference type="SUPFAM" id="SSF141694">
    <property type="entry name" value="AF2212/PG0164-like"/>
    <property type="match status" value="1"/>
</dbReference>
<dbReference type="Proteomes" id="UP000596977">
    <property type="component" value="Unassembled WGS sequence"/>
</dbReference>
<dbReference type="InterPro" id="IPR037079">
    <property type="entry name" value="AF2212/PG0164-like_sf"/>
</dbReference>
<evidence type="ECO:0000313" key="2">
    <source>
        <dbReference type="Proteomes" id="UP000596977"/>
    </source>
</evidence>
<dbReference type="Pfam" id="PF13376">
    <property type="entry name" value="OmdA"/>
    <property type="match status" value="1"/>
</dbReference>
<organism evidence="1 2">
    <name type="scientific">Pelagibacterium lentulum</name>
    <dbReference type="NCBI Taxonomy" id="2029865"/>
    <lineage>
        <taxon>Bacteria</taxon>
        <taxon>Pseudomonadati</taxon>
        <taxon>Pseudomonadota</taxon>
        <taxon>Alphaproteobacteria</taxon>
        <taxon>Hyphomicrobiales</taxon>
        <taxon>Devosiaceae</taxon>
        <taxon>Pelagibacterium</taxon>
    </lineage>
</organism>
<name>A0A916W1U5_9HYPH</name>
<dbReference type="Gene3D" id="2.40.30.100">
    <property type="entry name" value="AF2212/PG0164-like"/>
    <property type="match status" value="1"/>
</dbReference>
<reference evidence="1 2" key="1">
    <citation type="journal article" date="2014" name="Int. J. Syst. Evol. Microbiol.">
        <title>Complete genome sequence of Corynebacterium casei LMG S-19264T (=DSM 44701T), isolated from a smear-ripened cheese.</title>
        <authorList>
            <consortium name="US DOE Joint Genome Institute (JGI-PGF)"/>
            <person name="Walter F."/>
            <person name="Albersmeier A."/>
            <person name="Kalinowski J."/>
            <person name="Ruckert C."/>
        </authorList>
    </citation>
    <scope>NUCLEOTIDE SEQUENCE [LARGE SCALE GENOMIC DNA]</scope>
    <source>
        <strain evidence="1 2">CGMCC 1.15896</strain>
    </source>
</reference>
<proteinExistence type="predicted"/>
<dbReference type="InterPro" id="IPR015018">
    <property type="entry name" value="DUF1905"/>
</dbReference>
<evidence type="ECO:0008006" key="3">
    <source>
        <dbReference type="Google" id="ProtNLM"/>
    </source>
</evidence>
<dbReference type="RefSeq" id="WP_127071879.1">
    <property type="nucleotide sequence ID" value="NZ_BMKB01000005.1"/>
</dbReference>
<comment type="caution">
    <text evidence="1">The sequence shown here is derived from an EMBL/GenBank/DDBJ whole genome shotgun (WGS) entry which is preliminary data.</text>
</comment>
<dbReference type="OrthoDB" id="2604865at2"/>
<dbReference type="Pfam" id="PF08922">
    <property type="entry name" value="DUF1905"/>
    <property type="match status" value="1"/>
</dbReference>
<protein>
    <recommendedName>
        <fullName evidence="3">DUF1905 domain-containing protein</fullName>
    </recommendedName>
</protein>
<dbReference type="EMBL" id="BMKB01000005">
    <property type="protein sequence ID" value="GGA59197.1"/>
    <property type="molecule type" value="Genomic_DNA"/>
</dbReference>
<gene>
    <name evidence="1" type="ORF">GCM10011499_31650</name>
</gene>
<evidence type="ECO:0000313" key="1">
    <source>
        <dbReference type="EMBL" id="GGA59197.1"/>
    </source>
</evidence>
<sequence length="141" mass="15346">MKFSAKVIPAGNATAVEIPEEVMEVLGPEGRPPVSVKINAHSWRTRVAVKSGRRLIGISAANREASGISEGDIVQVEIERDNESRAIVLPSDLSAALESVGQAAFERLPFGLRQRLVREIEQAKSPAVRQRRIQKLVKSLG</sequence>
<dbReference type="AlphaFoldDB" id="A0A916W1U5"/>
<keyword evidence="2" id="KW-1185">Reference proteome</keyword>
<accession>A0A916W1U5</accession>